<protein>
    <submittedName>
        <fullName evidence="1">Uncharacterized protein</fullName>
    </submittedName>
</protein>
<gene>
    <name evidence="1" type="ORF">FPCIR_10977</name>
</gene>
<evidence type="ECO:0000313" key="2">
    <source>
        <dbReference type="Proteomes" id="UP000546213"/>
    </source>
</evidence>
<dbReference type="PANTHER" id="PTHR42057:SF2">
    <property type="entry name" value="F-BOX DOMAIN PROTEIN (AFU_ORTHOLOGUE AFUA_4G00200)-RELATED"/>
    <property type="match status" value="1"/>
</dbReference>
<reference evidence="1 2" key="1">
    <citation type="submission" date="2020-05" db="EMBL/GenBank/DDBJ databases">
        <title>Identification and distribution of gene clusters putatively required for synthesis of sphingolipid metabolism inhibitors in phylogenetically diverse species of the filamentous fungus Fusarium.</title>
        <authorList>
            <person name="Kim H.-S."/>
            <person name="Busman M."/>
            <person name="Brown D.W."/>
            <person name="Divon H."/>
            <person name="Uhlig S."/>
            <person name="Proctor R.H."/>
        </authorList>
    </citation>
    <scope>NUCLEOTIDE SEQUENCE [LARGE SCALE GENOMIC DNA]</scope>
    <source>
        <strain evidence="1 2">NRRL 36939</strain>
    </source>
</reference>
<sequence>MNNSIEAAVRRVTIEATPWSHFDGYGGNSLAVLTVLDFWGSPAYSTAFTVAVRRICYMPNLKSLTYEPPATRERALEIISQTLEVRRLHPNTSIIRELVLYGLEDTPLSTHVTDNLFRNIERLHIKVAYSDEQRERPQFARYLSGTLLPLVSDRLVELTLAGHLWGAIPVEFNGKSLSFPLLKSLTLDDYVVLRQDQFDWVLGQRSLSSLRLYNCRIATHCLVDESDFEDWSVNLNGWKKTFDTPIDMDQSNHGFMSTPYLESLQPGWYTNDLRWSNLFDRVRENLPELHNFTFERVGWASYFEGSPDVIGLDELFERYLTFYDGYWDTAWYKPVTENGVWTEIGWVKDDSVPGCAAGLDTRTEPADRQALEKLMEVTRKRREGK</sequence>
<evidence type="ECO:0000313" key="1">
    <source>
        <dbReference type="EMBL" id="KAF5579671.1"/>
    </source>
</evidence>
<dbReference type="EMBL" id="JAAOAS010000329">
    <property type="protein sequence ID" value="KAF5579671.1"/>
    <property type="molecule type" value="Genomic_DNA"/>
</dbReference>
<dbReference type="PANTHER" id="PTHR42057">
    <property type="entry name" value="F-BOX DOMAIN PROTEIN (AFU_ORTHOLOGUE AFUA_4G00200)"/>
    <property type="match status" value="1"/>
</dbReference>
<proteinExistence type="predicted"/>
<accession>A0A8H5KVZ7</accession>
<keyword evidence="2" id="KW-1185">Reference proteome</keyword>
<dbReference type="OrthoDB" id="3140657at2759"/>
<dbReference type="AlphaFoldDB" id="A0A8H5KVZ7"/>
<comment type="caution">
    <text evidence="1">The sequence shown here is derived from an EMBL/GenBank/DDBJ whole genome shotgun (WGS) entry which is preliminary data.</text>
</comment>
<name>A0A8H5KVZ7_9HYPO</name>
<organism evidence="1 2">
    <name type="scientific">Fusarium pseudocircinatum</name>
    <dbReference type="NCBI Taxonomy" id="56676"/>
    <lineage>
        <taxon>Eukaryota</taxon>
        <taxon>Fungi</taxon>
        <taxon>Dikarya</taxon>
        <taxon>Ascomycota</taxon>
        <taxon>Pezizomycotina</taxon>
        <taxon>Sordariomycetes</taxon>
        <taxon>Hypocreomycetidae</taxon>
        <taxon>Hypocreales</taxon>
        <taxon>Nectriaceae</taxon>
        <taxon>Fusarium</taxon>
        <taxon>Fusarium fujikuroi species complex</taxon>
    </lineage>
</organism>
<dbReference type="Proteomes" id="UP000546213">
    <property type="component" value="Unassembled WGS sequence"/>
</dbReference>